<keyword evidence="1 5" id="KW-0489">Methyltransferase</keyword>
<evidence type="ECO:0000313" key="5">
    <source>
        <dbReference type="EMBL" id="ADZ71190.1"/>
    </source>
</evidence>
<dbReference type="InterPro" id="IPR029063">
    <property type="entry name" value="SAM-dependent_MTases_sf"/>
</dbReference>
<dbReference type="Gene3D" id="3.40.50.150">
    <property type="entry name" value="Vaccinia Virus protein VP39"/>
    <property type="match status" value="1"/>
</dbReference>
<keyword evidence="6" id="KW-1185">Reference proteome</keyword>
<keyword evidence="2 5" id="KW-0808">Transferase</keyword>
<organism evidence="5 6">
    <name type="scientific">Polymorphum gilvum (strain LMG 25793 / CGMCC 1.9160 / SL003B-26A1)</name>
    <dbReference type="NCBI Taxonomy" id="991905"/>
    <lineage>
        <taxon>Bacteria</taxon>
        <taxon>Pseudomonadati</taxon>
        <taxon>Pseudomonadota</taxon>
        <taxon>Alphaproteobacteria</taxon>
        <taxon>Rhodobacterales</taxon>
        <taxon>Paracoccaceae</taxon>
        <taxon>Polymorphum</taxon>
    </lineage>
</organism>
<dbReference type="EMBL" id="CP002568">
    <property type="protein sequence ID" value="ADZ71190.1"/>
    <property type="molecule type" value="Genomic_DNA"/>
</dbReference>
<dbReference type="GO" id="GO:0008168">
    <property type="term" value="F:methyltransferase activity"/>
    <property type="evidence" value="ECO:0007669"/>
    <property type="project" value="UniProtKB-KW"/>
</dbReference>
<dbReference type="CDD" id="cd02440">
    <property type="entry name" value="AdoMet_MTases"/>
    <property type="match status" value="1"/>
</dbReference>
<evidence type="ECO:0000256" key="2">
    <source>
        <dbReference type="ARBA" id="ARBA00022679"/>
    </source>
</evidence>
<dbReference type="Pfam" id="PF08242">
    <property type="entry name" value="Methyltransf_12"/>
    <property type="match status" value="1"/>
</dbReference>
<accession>F2J5T6</accession>
<dbReference type="KEGG" id="pgv:SL003B_2767"/>
<dbReference type="GO" id="GO:0032259">
    <property type="term" value="P:methylation"/>
    <property type="evidence" value="ECO:0007669"/>
    <property type="project" value="UniProtKB-KW"/>
</dbReference>
<dbReference type="PANTHER" id="PTHR43464:SF19">
    <property type="entry name" value="UBIQUINONE BIOSYNTHESIS O-METHYLTRANSFERASE, MITOCHONDRIAL"/>
    <property type="match status" value="1"/>
</dbReference>
<proteinExistence type="predicted"/>
<name>F2J5T6_POLGS</name>
<dbReference type="STRING" id="991905.SL003B_2767"/>
<dbReference type="PANTHER" id="PTHR43464">
    <property type="entry name" value="METHYLTRANSFERASE"/>
    <property type="match status" value="1"/>
</dbReference>
<evidence type="ECO:0000256" key="1">
    <source>
        <dbReference type="ARBA" id="ARBA00022603"/>
    </source>
</evidence>
<evidence type="ECO:0000256" key="3">
    <source>
        <dbReference type="ARBA" id="ARBA00022691"/>
    </source>
</evidence>
<dbReference type="HOGENOM" id="CLU_1266407_0_0_5"/>
<gene>
    <name evidence="5" type="ordered locus">SL003B_2767</name>
</gene>
<keyword evidence="3" id="KW-0949">S-adenosyl-L-methionine</keyword>
<reference evidence="5 6" key="1">
    <citation type="journal article" date="2011" name="J. Bacteriol.">
        <title>Complete genome sequence of Polymorphum gilvum SL003B-26A1T, a crude oil-degrading bacterium from oil-polluted saline soil.</title>
        <authorList>
            <person name="Li S.G."/>
            <person name="Tang Y.Q."/>
            <person name="Nie Y."/>
            <person name="Cai M."/>
            <person name="Wu X.L."/>
        </authorList>
    </citation>
    <scope>NUCLEOTIDE SEQUENCE [LARGE SCALE GENOMIC DNA]</scope>
    <source>
        <strain evidence="6">LMG 25793 / CGMCC 1.9160 / SL003B-26A1</strain>
    </source>
</reference>
<protein>
    <submittedName>
        <fullName evidence="5">Polysaccharide biosynthesis protein/methyltransferase, putative</fullName>
    </submittedName>
</protein>
<dbReference type="Proteomes" id="UP000008130">
    <property type="component" value="Chromosome"/>
</dbReference>
<dbReference type="SUPFAM" id="SSF53335">
    <property type="entry name" value="S-adenosyl-L-methionine-dependent methyltransferases"/>
    <property type="match status" value="1"/>
</dbReference>
<evidence type="ECO:0000259" key="4">
    <source>
        <dbReference type="Pfam" id="PF08242"/>
    </source>
</evidence>
<evidence type="ECO:0000313" key="6">
    <source>
        <dbReference type="Proteomes" id="UP000008130"/>
    </source>
</evidence>
<sequence length="241" mass="26561">MLPLHGQARVTVPDRSKDYHDYVFKDGKLVGDFEGMYRYSEEVPWHQDANAFDTIADIDIAILKRHRFDRICDVGCGLGHFTARMKRELVGPCGQPSEVVGLDVSPTAVERAGALHPDCRFAVGDLLSPDWPTTRPAVASGYDLVVMRGVLWYVVQDLGTALARFAGLARDGGAALVTLSFPPSRTWVGQDTIGSQDELHRHLSTVMDIAYWCVERDAKHGGVPLCHAFGPLRPVDGRPRP</sequence>
<dbReference type="eggNOG" id="COG2890">
    <property type="taxonomic scope" value="Bacteria"/>
</dbReference>
<dbReference type="AlphaFoldDB" id="F2J5T6"/>
<dbReference type="InterPro" id="IPR013217">
    <property type="entry name" value="Methyltransf_12"/>
</dbReference>
<feature type="domain" description="Methyltransferase type 12" evidence="4">
    <location>
        <begin position="73"/>
        <end position="173"/>
    </location>
</feature>